<dbReference type="InterPro" id="IPR028851">
    <property type="entry name" value="Pphln1"/>
</dbReference>
<dbReference type="AlphaFoldDB" id="A0AAJ7X2M0"/>
<gene>
    <name evidence="4" type="primary">PPHLN1</name>
</gene>
<feature type="compositionally biased region" description="Low complexity" evidence="1">
    <location>
        <begin position="292"/>
        <end position="301"/>
    </location>
</feature>
<dbReference type="GO" id="GO:0097355">
    <property type="term" value="P:protein localization to heterochromatin"/>
    <property type="evidence" value="ECO:0007669"/>
    <property type="project" value="TreeGrafter"/>
</dbReference>
<accession>A0AAJ7X2M0</accession>
<organism evidence="3 4">
    <name type="scientific">Petromyzon marinus</name>
    <name type="common">Sea lamprey</name>
    <dbReference type="NCBI Taxonomy" id="7757"/>
    <lineage>
        <taxon>Eukaryota</taxon>
        <taxon>Metazoa</taxon>
        <taxon>Chordata</taxon>
        <taxon>Craniata</taxon>
        <taxon>Vertebrata</taxon>
        <taxon>Cyclostomata</taxon>
        <taxon>Hyperoartia</taxon>
        <taxon>Petromyzontiformes</taxon>
        <taxon>Petromyzontidae</taxon>
        <taxon>Petromyzon</taxon>
    </lineage>
</organism>
<evidence type="ECO:0000313" key="3">
    <source>
        <dbReference type="Proteomes" id="UP001318040"/>
    </source>
</evidence>
<dbReference type="KEGG" id="pmrn:116947513"/>
<dbReference type="GO" id="GO:0045814">
    <property type="term" value="P:negative regulation of gene expression, epigenetic"/>
    <property type="evidence" value="ECO:0007669"/>
    <property type="project" value="TreeGrafter"/>
</dbReference>
<feature type="domain" description="Periphilin-1 C-terminal" evidence="2">
    <location>
        <begin position="515"/>
        <end position="589"/>
    </location>
</feature>
<feature type="region of interest" description="Disordered" evidence="1">
    <location>
        <begin position="64"/>
        <end position="301"/>
    </location>
</feature>
<dbReference type="Proteomes" id="UP001318040">
    <property type="component" value="Chromosome 30"/>
</dbReference>
<dbReference type="PANTHER" id="PTHR15836:SF4">
    <property type="entry name" value="PERIPHILIN-1"/>
    <property type="match status" value="1"/>
</dbReference>
<dbReference type="PANTHER" id="PTHR15836">
    <property type="entry name" value="PERIPHILIN 1"/>
    <property type="match status" value="1"/>
</dbReference>
<evidence type="ECO:0000313" key="4">
    <source>
        <dbReference type="RefSeq" id="XP_032819229.1"/>
    </source>
</evidence>
<dbReference type="GO" id="GO:0045892">
    <property type="term" value="P:negative regulation of DNA-templated transcription"/>
    <property type="evidence" value="ECO:0007669"/>
    <property type="project" value="InterPro"/>
</dbReference>
<dbReference type="GO" id="GO:0005654">
    <property type="term" value="C:nucleoplasm"/>
    <property type="evidence" value="ECO:0007669"/>
    <property type="project" value="TreeGrafter"/>
</dbReference>
<evidence type="ECO:0000256" key="1">
    <source>
        <dbReference type="SAM" id="MobiDB-lite"/>
    </source>
</evidence>
<feature type="compositionally biased region" description="Basic and acidic residues" evidence="1">
    <location>
        <begin position="126"/>
        <end position="143"/>
    </location>
</feature>
<reference evidence="4" key="1">
    <citation type="submission" date="2025-08" db="UniProtKB">
        <authorList>
            <consortium name="RefSeq"/>
        </authorList>
    </citation>
    <scope>IDENTIFICATION</scope>
    <source>
        <tissue evidence="4">Sperm</tissue>
    </source>
</reference>
<dbReference type="InterPro" id="IPR057603">
    <property type="entry name" value="Periphilin-1_C"/>
</dbReference>
<protein>
    <submittedName>
        <fullName evidence="4">Periphilin-1 isoform X1</fullName>
    </submittedName>
</protein>
<dbReference type="CTD" id="51535"/>
<name>A0AAJ7X2M0_PETMA</name>
<feature type="compositionally biased region" description="Basic and acidic residues" evidence="1">
    <location>
        <begin position="513"/>
        <end position="523"/>
    </location>
</feature>
<evidence type="ECO:0000259" key="2">
    <source>
        <dbReference type="Pfam" id="PF25234"/>
    </source>
</evidence>
<feature type="region of interest" description="Disordered" evidence="1">
    <location>
        <begin position="353"/>
        <end position="407"/>
    </location>
</feature>
<keyword evidence="3" id="KW-1185">Reference proteome</keyword>
<feature type="region of interest" description="Disordered" evidence="1">
    <location>
        <begin position="459"/>
        <end position="523"/>
    </location>
</feature>
<dbReference type="CDD" id="cd22896">
    <property type="entry name" value="periphilin-like"/>
    <property type="match status" value="1"/>
</dbReference>
<feature type="compositionally biased region" description="Basic and acidic residues" evidence="1">
    <location>
        <begin position="64"/>
        <end position="88"/>
    </location>
</feature>
<feature type="compositionally biased region" description="Basic and acidic residues" evidence="1">
    <location>
        <begin position="369"/>
        <end position="380"/>
    </location>
</feature>
<dbReference type="Pfam" id="PF25234">
    <property type="entry name" value="Periphilin_C"/>
    <property type="match status" value="1"/>
</dbReference>
<proteinExistence type="predicted"/>
<dbReference type="RefSeq" id="XP_032819229.1">
    <property type="nucleotide sequence ID" value="XM_032963338.1"/>
</dbReference>
<sequence length="609" mass="66200">MYPLAWHPHGNKRMMPMGHHGYREKTTFMDQEPRWLDNSDDIPIYHDRGMERRRSPKEWCEEDWDGHRQWERRSGSRAPEYSERDHYRHQMPRGRPWANNTPSSAMPFDARTVRNAARGGSGDDGGGVRDRSFSPHERGDNRRRSYSPNNDSYEPEPGRWMSGRSYERERLPPLLPGGRSVAGDRRSVSPPPPPHFQGRPSFTEWNDAPGRLKPAKPEPKRRSPLLAHPKAYGSTLPAAGHAVGVSPKPHTVTRQSKGKSAEPPKTKLGFRSPSASPKVLDAAQPPTQSGQSNSSLAAEEVVSSAVTQAAVAAVKNASPKPSDCTERTNLAGMVVGADACVGLSFSTNGVPKDHPNEAFSPTFLQKFGPKGDEDKGRVKFAESSVAGKPREGRPATDAAGGAPPEPVIWNCGKRLAAAGASGGIPFLSSVLQEQQQQQQQDSLSSPAVRGVGKPLCRGGFAEISPSSDEPAAARLEKKASVGPAGPSDGAVGSSVATPPVGIGDAEAAAMSVKKPEGEKHLDTVDEEVLKKRREIEQAYREDCETFCTVVRMLVDKDPSLENSVQASLRANIVEMGQQSLEQLRNFVASRKRLRSKEHSPALPQVWPAP</sequence>